<sequence>MICNKKSYPELSKDCENCLERDACFSGHAVGVATLPLLENSAAPLLRETMQINVDGVMTTVYKDEIEKEIYKALREPFMLNYGA</sequence>
<protein>
    <submittedName>
        <fullName evidence="1">Uncharacterized protein</fullName>
    </submittedName>
</protein>
<accession>A0A8S5U364</accession>
<organism evidence="1">
    <name type="scientific">Siphoviridae sp. ctoyo6</name>
    <dbReference type="NCBI Taxonomy" id="2825674"/>
    <lineage>
        <taxon>Viruses</taxon>
        <taxon>Duplodnaviria</taxon>
        <taxon>Heunggongvirae</taxon>
        <taxon>Uroviricota</taxon>
        <taxon>Caudoviricetes</taxon>
    </lineage>
</organism>
<dbReference type="EMBL" id="BK015998">
    <property type="protein sequence ID" value="DAF88900.1"/>
    <property type="molecule type" value="Genomic_DNA"/>
</dbReference>
<name>A0A8S5U364_9CAUD</name>
<proteinExistence type="predicted"/>
<reference evidence="1" key="1">
    <citation type="journal article" date="2021" name="Proc. Natl. Acad. Sci. U.S.A.">
        <title>A Catalog of Tens of Thousands of Viruses from Human Metagenomes Reveals Hidden Associations with Chronic Diseases.</title>
        <authorList>
            <person name="Tisza M.J."/>
            <person name="Buck C.B."/>
        </authorList>
    </citation>
    <scope>NUCLEOTIDE SEQUENCE</scope>
    <source>
        <strain evidence="1">Ctoyo6</strain>
    </source>
</reference>
<evidence type="ECO:0000313" key="1">
    <source>
        <dbReference type="EMBL" id="DAF88900.1"/>
    </source>
</evidence>